<dbReference type="EMBL" id="VSRR010113625">
    <property type="protein sequence ID" value="MPC98335.1"/>
    <property type="molecule type" value="Genomic_DNA"/>
</dbReference>
<dbReference type="Proteomes" id="UP000324222">
    <property type="component" value="Unassembled WGS sequence"/>
</dbReference>
<accession>A0A5B7JUW6</accession>
<sequence>MEGRGRMEWVRVEGSGAGQDRAGQGRAGRVLGWNEAATSTREMGRKAAFYMYFFYCEIIRIIK</sequence>
<organism evidence="1 2">
    <name type="scientific">Portunus trituberculatus</name>
    <name type="common">Swimming crab</name>
    <name type="synonym">Neptunus trituberculatus</name>
    <dbReference type="NCBI Taxonomy" id="210409"/>
    <lineage>
        <taxon>Eukaryota</taxon>
        <taxon>Metazoa</taxon>
        <taxon>Ecdysozoa</taxon>
        <taxon>Arthropoda</taxon>
        <taxon>Crustacea</taxon>
        <taxon>Multicrustacea</taxon>
        <taxon>Malacostraca</taxon>
        <taxon>Eumalacostraca</taxon>
        <taxon>Eucarida</taxon>
        <taxon>Decapoda</taxon>
        <taxon>Pleocyemata</taxon>
        <taxon>Brachyura</taxon>
        <taxon>Eubrachyura</taxon>
        <taxon>Portunoidea</taxon>
        <taxon>Portunidae</taxon>
        <taxon>Portuninae</taxon>
        <taxon>Portunus</taxon>
    </lineage>
</organism>
<comment type="caution">
    <text evidence="1">The sequence shown here is derived from an EMBL/GenBank/DDBJ whole genome shotgun (WGS) entry which is preliminary data.</text>
</comment>
<protein>
    <submittedName>
        <fullName evidence="1">Uncharacterized protein</fullName>
    </submittedName>
</protein>
<dbReference type="AlphaFoldDB" id="A0A5B7JUW6"/>
<proteinExistence type="predicted"/>
<keyword evidence="2" id="KW-1185">Reference proteome</keyword>
<name>A0A5B7JUW6_PORTR</name>
<evidence type="ECO:0000313" key="1">
    <source>
        <dbReference type="EMBL" id="MPC98335.1"/>
    </source>
</evidence>
<reference evidence="1 2" key="1">
    <citation type="submission" date="2019-05" db="EMBL/GenBank/DDBJ databases">
        <title>Another draft genome of Portunus trituberculatus and its Hox gene families provides insights of decapod evolution.</title>
        <authorList>
            <person name="Jeong J.-H."/>
            <person name="Song I."/>
            <person name="Kim S."/>
            <person name="Choi T."/>
            <person name="Kim D."/>
            <person name="Ryu S."/>
            <person name="Kim W."/>
        </authorList>
    </citation>
    <scope>NUCLEOTIDE SEQUENCE [LARGE SCALE GENOMIC DNA]</scope>
    <source>
        <tissue evidence="1">Muscle</tissue>
    </source>
</reference>
<gene>
    <name evidence="1" type="ORF">E2C01_093701</name>
</gene>
<evidence type="ECO:0000313" key="2">
    <source>
        <dbReference type="Proteomes" id="UP000324222"/>
    </source>
</evidence>